<reference evidence="3" key="1">
    <citation type="submission" date="2018-12" db="EMBL/GenBank/DDBJ databases">
        <title>Tengunoibacter tsumagoiensis gen. nov., sp. nov., Dictyobacter kobayashii sp. nov., D. alpinus sp. nov., and D. joshuensis sp. nov. and description of Dictyobacteraceae fam. nov. within the order Ktedonobacterales isolated from Tengu-no-mugimeshi.</title>
        <authorList>
            <person name="Wang C.M."/>
            <person name="Zheng Y."/>
            <person name="Sakai Y."/>
            <person name="Toyoda A."/>
            <person name="Minakuchi Y."/>
            <person name="Abe K."/>
            <person name="Yokota A."/>
            <person name="Yabe S."/>
        </authorList>
    </citation>
    <scope>NUCLEOTIDE SEQUENCE [LARGE SCALE GENOMIC DNA]</scope>
    <source>
        <strain evidence="3">Uno11</strain>
    </source>
</reference>
<dbReference type="AlphaFoldDB" id="A0A402AF17"/>
<dbReference type="OrthoDB" id="4909654at2"/>
<name>A0A402AF17_9CHLR</name>
<feature type="transmembrane region" description="Helical" evidence="1">
    <location>
        <begin position="19"/>
        <end position="43"/>
    </location>
</feature>
<sequence>MIATSVPEFETRHITKKQFAFGTIIARWPLLVILAFQAIISLVTLHNTAFQDEALYLYAGQQIFNHWMGVLLFWTPMPLTSQAIPTSIQSLAVSLIGSVG</sequence>
<keyword evidence="1" id="KW-1133">Transmembrane helix</keyword>
<keyword evidence="1" id="KW-0472">Membrane</keyword>
<dbReference type="EMBL" id="BIFS01000001">
    <property type="protein sequence ID" value="GCE17689.1"/>
    <property type="molecule type" value="Genomic_DNA"/>
</dbReference>
<evidence type="ECO:0000256" key="1">
    <source>
        <dbReference type="SAM" id="Phobius"/>
    </source>
</evidence>
<evidence type="ECO:0000313" key="3">
    <source>
        <dbReference type="Proteomes" id="UP000287188"/>
    </source>
</evidence>
<dbReference type="RefSeq" id="WP_126549336.1">
    <property type="nucleotide sequence ID" value="NZ_BIFS01000001.1"/>
</dbReference>
<comment type="caution">
    <text evidence="2">The sequence shown here is derived from an EMBL/GenBank/DDBJ whole genome shotgun (WGS) entry which is preliminary data.</text>
</comment>
<protein>
    <submittedName>
        <fullName evidence="2">Uncharacterized protein</fullName>
    </submittedName>
</protein>
<organism evidence="2 3">
    <name type="scientific">Dictyobacter kobayashii</name>
    <dbReference type="NCBI Taxonomy" id="2014872"/>
    <lineage>
        <taxon>Bacteria</taxon>
        <taxon>Bacillati</taxon>
        <taxon>Chloroflexota</taxon>
        <taxon>Ktedonobacteria</taxon>
        <taxon>Ktedonobacterales</taxon>
        <taxon>Dictyobacteraceae</taxon>
        <taxon>Dictyobacter</taxon>
    </lineage>
</organism>
<proteinExistence type="predicted"/>
<keyword evidence="3" id="KW-1185">Reference proteome</keyword>
<keyword evidence="1" id="KW-0812">Transmembrane</keyword>
<dbReference type="Proteomes" id="UP000287188">
    <property type="component" value="Unassembled WGS sequence"/>
</dbReference>
<accession>A0A402AF17</accession>
<gene>
    <name evidence="2" type="ORF">KDK_14890</name>
</gene>
<evidence type="ECO:0000313" key="2">
    <source>
        <dbReference type="EMBL" id="GCE17689.1"/>
    </source>
</evidence>